<comment type="caution">
    <text evidence="4">The sequence shown here is derived from an EMBL/GenBank/DDBJ whole genome shotgun (WGS) entry which is preliminary data.</text>
</comment>
<sequence length="244" mass="27958">MYFDPELIKCVSPIMKLKCIIVDDSSMQRTAIARLVNNHPNLALVAEYSNAIEVKNGLKNYDIDLIFLDVEMPIINGFDLLESLDNPPQVILITGNPDYALKAFDYNVTDYLYKPISLVRFDASVKRAVAKYEQINKLDEEEEYIFVKSNLRQRKVVLSDINWVEALGDYIKLVTTEGNVVILSTMKSFEQKLPKDKFLRIHKSYIVNLEKVEKFNTKKVEVAGTSVPLSRNKKTELAEALYNI</sequence>
<feature type="domain" description="HTH LytTR-type" evidence="3">
    <location>
        <begin position="145"/>
        <end position="243"/>
    </location>
</feature>
<evidence type="ECO:0000313" key="4">
    <source>
        <dbReference type="EMBL" id="TQO36757.1"/>
    </source>
</evidence>
<evidence type="ECO:0000259" key="2">
    <source>
        <dbReference type="PROSITE" id="PS50110"/>
    </source>
</evidence>
<dbReference type="InterPro" id="IPR001789">
    <property type="entry name" value="Sig_transdc_resp-reg_receiver"/>
</dbReference>
<dbReference type="Gene3D" id="2.40.50.1020">
    <property type="entry name" value="LytTr DNA-binding domain"/>
    <property type="match status" value="1"/>
</dbReference>
<dbReference type="InterPro" id="IPR011006">
    <property type="entry name" value="CheY-like_superfamily"/>
</dbReference>
<dbReference type="Pfam" id="PF04397">
    <property type="entry name" value="LytTR"/>
    <property type="match status" value="1"/>
</dbReference>
<dbReference type="PROSITE" id="PS50110">
    <property type="entry name" value="RESPONSE_REGULATORY"/>
    <property type="match status" value="1"/>
</dbReference>
<reference evidence="4 5" key="1">
    <citation type="submission" date="2019-06" db="EMBL/GenBank/DDBJ databases">
        <title>A large-scale integrated study on North Sea by COGITO (Coastal Microbe Genomic &amp; Taxonomic Observatory).</title>
        <authorList>
            <person name="Teeling H."/>
        </authorList>
    </citation>
    <scope>NUCLEOTIDE SEQUENCE [LARGE SCALE GENOMIC DNA]</scope>
    <source>
        <strain evidence="4 5">MAR_2009_79</strain>
    </source>
</reference>
<dbReference type="SMART" id="SM00448">
    <property type="entry name" value="REC"/>
    <property type="match status" value="1"/>
</dbReference>
<evidence type="ECO:0000256" key="1">
    <source>
        <dbReference type="PROSITE-ProRule" id="PRU00169"/>
    </source>
</evidence>
<dbReference type="InterPro" id="IPR007492">
    <property type="entry name" value="LytTR_DNA-bd_dom"/>
</dbReference>
<keyword evidence="1" id="KW-0597">Phosphoprotein</keyword>
<proteinExistence type="predicted"/>
<dbReference type="PANTHER" id="PTHR37299">
    <property type="entry name" value="TRANSCRIPTIONAL REGULATOR-RELATED"/>
    <property type="match status" value="1"/>
</dbReference>
<feature type="domain" description="Response regulatory" evidence="2">
    <location>
        <begin position="18"/>
        <end position="129"/>
    </location>
</feature>
<dbReference type="SUPFAM" id="SSF52172">
    <property type="entry name" value="CheY-like"/>
    <property type="match status" value="1"/>
</dbReference>
<name>A0ABY3A7S8_9FLAO</name>
<dbReference type="Gene3D" id="3.40.50.2300">
    <property type="match status" value="1"/>
</dbReference>
<feature type="modified residue" description="4-aspartylphosphate" evidence="1">
    <location>
        <position position="69"/>
    </location>
</feature>
<dbReference type="SMART" id="SM00850">
    <property type="entry name" value="LytTR"/>
    <property type="match status" value="1"/>
</dbReference>
<accession>A0ABY3A7S8</accession>
<organism evidence="4 5">
    <name type="scientific">Arenibacter algicola</name>
    <dbReference type="NCBI Taxonomy" id="616991"/>
    <lineage>
        <taxon>Bacteria</taxon>
        <taxon>Pseudomonadati</taxon>
        <taxon>Bacteroidota</taxon>
        <taxon>Flavobacteriia</taxon>
        <taxon>Flavobacteriales</taxon>
        <taxon>Flavobacteriaceae</taxon>
        <taxon>Arenibacter</taxon>
    </lineage>
</organism>
<dbReference type="Proteomes" id="UP000315363">
    <property type="component" value="Unassembled WGS sequence"/>
</dbReference>
<evidence type="ECO:0000259" key="3">
    <source>
        <dbReference type="PROSITE" id="PS50930"/>
    </source>
</evidence>
<dbReference type="EMBL" id="VHIF01000001">
    <property type="protein sequence ID" value="TQO36757.1"/>
    <property type="molecule type" value="Genomic_DNA"/>
</dbReference>
<gene>
    <name evidence="4" type="ORF">GQ41_1343</name>
</gene>
<protein>
    <submittedName>
        <fullName evidence="4">LytTR family two component transcriptional regulator</fullName>
    </submittedName>
</protein>
<dbReference type="PROSITE" id="PS50930">
    <property type="entry name" value="HTH_LYTTR"/>
    <property type="match status" value="1"/>
</dbReference>
<dbReference type="Pfam" id="PF00072">
    <property type="entry name" value="Response_reg"/>
    <property type="match status" value="1"/>
</dbReference>
<keyword evidence="5" id="KW-1185">Reference proteome</keyword>
<dbReference type="PANTHER" id="PTHR37299:SF1">
    <property type="entry name" value="STAGE 0 SPORULATION PROTEIN A HOMOLOG"/>
    <property type="match status" value="1"/>
</dbReference>
<evidence type="ECO:0000313" key="5">
    <source>
        <dbReference type="Proteomes" id="UP000315363"/>
    </source>
</evidence>
<dbReference type="InterPro" id="IPR046947">
    <property type="entry name" value="LytR-like"/>
</dbReference>